<accession>A0A3S0AFY6</accession>
<dbReference type="Pfam" id="PF13585">
    <property type="entry name" value="CHU_C"/>
    <property type="match status" value="1"/>
</dbReference>
<protein>
    <recommendedName>
        <fullName evidence="3">T9SS C-terminal target domain-containing protein</fullName>
    </recommendedName>
</protein>
<proteinExistence type="predicted"/>
<dbReference type="NCBIfam" id="TIGR04131">
    <property type="entry name" value="Bac_Flav_CTERM"/>
    <property type="match status" value="1"/>
</dbReference>
<evidence type="ECO:0008006" key="3">
    <source>
        <dbReference type="Google" id="ProtNLM"/>
    </source>
</evidence>
<comment type="caution">
    <text evidence="1">The sequence shown here is derived from an EMBL/GenBank/DDBJ whole genome shotgun (WGS) entry which is preliminary data.</text>
</comment>
<dbReference type="InterPro" id="IPR026341">
    <property type="entry name" value="T9SS_type_B"/>
</dbReference>
<dbReference type="InterPro" id="IPR025667">
    <property type="entry name" value="SprB_repeat"/>
</dbReference>
<dbReference type="RefSeq" id="WP_126161569.1">
    <property type="nucleotide sequence ID" value="NZ_RQPJ01000002.1"/>
</dbReference>
<reference evidence="1 2" key="1">
    <citation type="submission" date="2018-11" db="EMBL/GenBank/DDBJ databases">
        <title>Arenibacter aquaticus sp.nov., a marine bacterium isolated from surface seawater in the South China Sea.</title>
        <authorList>
            <person name="Guo J."/>
            <person name="Sun J."/>
        </authorList>
    </citation>
    <scope>NUCLEOTIDE SEQUENCE [LARGE SCALE GENOMIC DNA]</scope>
    <source>
        <strain evidence="1 2">GUO666</strain>
    </source>
</reference>
<sequence length="2606" mass="274129">MNFNGLLAGDYTITVTDDTTNCTDTATVTVSEPATAMALAYDLTPLTCAADGSVTIEATNGWGGYSYQLTEPDANILGPQSGNVFGGLNKLGTYTITVTDAGGCSVTDTFDISTPVNPTASIDIASSTLCYTSGGLATVVVDATGGQAPYYYSLNSGPTQTSDTFADLTPAVYDFTVTDSNGCSDTVQFTIEPELTANAVLTKDLDCTGSPNAEINVTVNGGYPAYTYEVAYNGGAYTPYAAGFPYSTPNAGTYRFRVTDAQGCFTESNTVTVTAANNPVITSVTPTHVLCNGDNTGSLDIVVDTSVGVAPYTINILETISGTDYGSQTSGLPAGDYQITLTDDKGCSIITTETITEPTAISPNITHTNLSCLASSNVMGTITVDASGGNATYIYEINKNDFSYTDSYDTSSGTNDHTFTGLNFGDYTIRVIDSNGCETISNVTITTGPDVLITTSPLAGCAPGTGEMLVEAAASNGTLGTGTFYFALYPAPAFNAADPDWFPEDPLPAPDNTHNFTGLNPGVTYTFVVYDTDTGCEYIQEATVPVTTNSTLTSTVHGTTNVSCFGSADGSVEFTFDGYGGTQVDYELFVTFTHTSAGISGSSTGLSGSATTETLSGIAPGEYYILFTEVDGTNAGCINASDPFVIEQSNALLEITATATNANSCTNNSGSITATAKYGKGPYLFQLELASATAPTVATWTGTNTTGVFNANAEDYIVYVKDANNCIRFTAITVAEDPTPVISLTVPNQCATTEGNFTIQVTLDNPGVQPYFLSLDGGAFQTVTFSGGAPNTFDLTGLSSGSHSVEIRDSNGCGNSENIEIYTPTSLSAEVTVTPSCDALLQDDGEIRLKAYGGTLLNYRYELRDTSDNIIRPKQISDTFSGLTPGTYRAYVYDNVATGCDASIDITLEVPTAVVAAIGEKNDISCNGASDGSIVVDLDPGMDNPPYTYQLLNGLGGIIQLIPQSSNTYTGLSQGDYIVRVRSLRLCKIDLPFTIDEPSVLVASATATDFGCAADNSVSQAVITAAVPTTGTAPYMYSIDGVNFVSSNTFNISDTGAVQNITVTVRDANGCTAIDTVTLNPLPTITDVTVSQQTPISCTNNELARVSVTGGSGDFTFELLPGGPSHSLVSQTFDFTLTAAGDYTFRVTDNVTGCYFTTAPYTVAPYDLIEVTATAITPVSCYGDTDGELQIQVNNYLGNYDYQVFDASGSITAVISSDTSVNPRTISGLPAGNFYVVLTATDMPFCDDTTNTVTIASPAADLDLTVTKNIEANCNIGAQVTVTATGGNGGYTYAFVQDGTAPVPTDYTASASAVLDPGTNLNWDVWVKDAMDCTHMIDVIIVEDPMPTVSLPAYADDQCSSMGDEYNFTATATGVAPLQFSIGNGFQTSGTFTVSEAGTYTVTVRDANGCTITDTIDILPPLSASAVATAQPSCAANDGVITITASGGAGAGNYEYDLLDASNNSMTGGTRQASNVFNGMAPGNYTAMVYDTSGSACDAQVPVSLEMATPVVFTYSKEDVSCNGGADGSIEILLDASNDNPPYTFTLDDGTNPPTTQNNTMFTGLSQGTYNITVNSDRGCSDIQSITIDEPNPVDVTATATSFACNANNQASQAVITAVGTEGTAPYTYSIDGTNFFSSNTFNITDNGTDRTITVTIKDDNGCTDVTTVNISTINTFTATLSQDTAISCAGPEEVTITVNDNGDNSNVYTYQLLPVGNTNATQTGTPTYNTATFNLTAVGSYTFRVTDTATGCYVDTATYTIAPYDLIKVNATAMSPVSCYGDNNGSLQISVSGYSGPYSYTVYTDAGVATAISGTANTSTNPLTITGLTGGNYYVRVTETNAPICSEDSNTVRIVSPDRALTAVVDPIANVSCSNDLGEILVDPSGGYAPYTIVLTNTTTSEVYNASDVNSMVFTGLSAGNYDVVITDANGCILNDTESLVQPTPISADITPLSTTLSCYGDTNGSISAINMSGGEGIYQYQLNVYDPTATVITYTSGGQTSPVFNNLGAGIYSITVSDGWGCDIETVQAIINDPAEVYASLVRTSPLSCENDAELELTAYGGTGPYEYSEDGINYLPMSGGNTHTFSVTAGTYRYYVQDSFGCKSILSNEIKEDAIEPLDVAIDTSAAIINCNGDNTAIITAKADGGLGNYRYELFTDAALTTSIAGPQVSGTFNNLNVGNYYIRVTSDDCVLVSNEIQITKPAPLVVDDSYTNVSCNGAYDGSITVSLSGGSGGYQYAISPNLDKFDTVNTFTDLAPGDYTIIAQDVNGCFELLRYTILEPALIEVLPTTTPEICIGSEDGSVSLSISGGTAPYSTSINSTSDADFVQDRTQFSGLAAGTYAVFVRDAQGCMTNLAVTIEPGVILNATVTPIYECTAATPDNYLDVVLEDPNVSQDVMYALDSTDPNDMVLEPNFSNMSAGSHYLAIAHANGCVMTIDFEIEDFEPLVLTLEQNNLNEITAVANGGQSEYTYYFEDKDNGDDNTHYIKETGTYTVRVVDANGCEATAEIFMEFIDIEIPNFFTPDGDGRNDFWQPKNQEAFPKILTIIFDRYGREVYRMGLNDKGWDGIYHNTELPTGDYWYVIKLKGEDDDREFVGHFTLYR</sequence>
<name>A0A3S0AFY6_9FLAO</name>
<evidence type="ECO:0000313" key="2">
    <source>
        <dbReference type="Proteomes" id="UP000267585"/>
    </source>
</evidence>
<dbReference type="Proteomes" id="UP000267585">
    <property type="component" value="Unassembled WGS sequence"/>
</dbReference>
<dbReference type="Pfam" id="PF13573">
    <property type="entry name" value="SprB"/>
    <property type="match status" value="12"/>
</dbReference>
<gene>
    <name evidence="1" type="ORF">EHW67_06650</name>
</gene>
<keyword evidence="2" id="KW-1185">Reference proteome</keyword>
<evidence type="ECO:0000313" key="1">
    <source>
        <dbReference type="EMBL" id="RTE54837.1"/>
    </source>
</evidence>
<organism evidence="1 2">
    <name type="scientific">Arenibacter aquaticus</name>
    <dbReference type="NCBI Taxonomy" id="2489054"/>
    <lineage>
        <taxon>Bacteria</taxon>
        <taxon>Pseudomonadati</taxon>
        <taxon>Bacteroidota</taxon>
        <taxon>Flavobacteriia</taxon>
        <taxon>Flavobacteriales</taxon>
        <taxon>Flavobacteriaceae</taxon>
        <taxon>Arenibacter</taxon>
    </lineage>
</organism>
<dbReference type="EMBL" id="RQPJ01000002">
    <property type="protein sequence ID" value="RTE54837.1"/>
    <property type="molecule type" value="Genomic_DNA"/>
</dbReference>